<dbReference type="Proteomes" id="UP000826271">
    <property type="component" value="Unassembled WGS sequence"/>
</dbReference>
<sequence length="145" mass="16349">MNTNDEDELCGSDYDPGDESCDDDILFQRNVDPGLELGDPENINKNENESSSESNFSGEDDVVGSDSDLNEDRVSTDDEEGPNYQTFNWSDHRFCVRHMHNNSKSDGYRGMTFKNALWSAACATNVNEFKLMMAEMKAFDQSAFD</sequence>
<gene>
    <name evidence="2" type="ORF">BUALT_Bualt19G0072400</name>
</gene>
<accession>A0AAV6W2G6</accession>
<name>A0AAV6W2G6_9LAMI</name>
<dbReference type="AlphaFoldDB" id="A0AAV6W2G6"/>
<feature type="compositionally biased region" description="Acidic residues" evidence="1">
    <location>
        <begin position="1"/>
        <end position="25"/>
    </location>
</feature>
<comment type="caution">
    <text evidence="2">The sequence shown here is derived from an EMBL/GenBank/DDBJ whole genome shotgun (WGS) entry which is preliminary data.</text>
</comment>
<proteinExistence type="predicted"/>
<evidence type="ECO:0000313" key="2">
    <source>
        <dbReference type="EMBL" id="KAG8363918.1"/>
    </source>
</evidence>
<dbReference type="EMBL" id="WHWC01000019">
    <property type="protein sequence ID" value="KAG8363918.1"/>
    <property type="molecule type" value="Genomic_DNA"/>
</dbReference>
<evidence type="ECO:0000313" key="3">
    <source>
        <dbReference type="Proteomes" id="UP000826271"/>
    </source>
</evidence>
<protein>
    <submittedName>
        <fullName evidence="2">Uncharacterized protein</fullName>
    </submittedName>
</protein>
<evidence type="ECO:0000256" key="1">
    <source>
        <dbReference type="SAM" id="MobiDB-lite"/>
    </source>
</evidence>
<reference evidence="2" key="1">
    <citation type="submission" date="2019-10" db="EMBL/GenBank/DDBJ databases">
        <authorList>
            <person name="Zhang R."/>
            <person name="Pan Y."/>
            <person name="Wang J."/>
            <person name="Ma R."/>
            <person name="Yu S."/>
        </authorList>
    </citation>
    <scope>NUCLEOTIDE SEQUENCE</scope>
    <source>
        <strain evidence="2">LA-IB0</strain>
        <tissue evidence="2">Leaf</tissue>
    </source>
</reference>
<feature type="region of interest" description="Disordered" evidence="1">
    <location>
        <begin position="1"/>
        <end position="85"/>
    </location>
</feature>
<keyword evidence="3" id="KW-1185">Reference proteome</keyword>
<organism evidence="2 3">
    <name type="scientific">Buddleja alternifolia</name>
    <dbReference type="NCBI Taxonomy" id="168488"/>
    <lineage>
        <taxon>Eukaryota</taxon>
        <taxon>Viridiplantae</taxon>
        <taxon>Streptophyta</taxon>
        <taxon>Embryophyta</taxon>
        <taxon>Tracheophyta</taxon>
        <taxon>Spermatophyta</taxon>
        <taxon>Magnoliopsida</taxon>
        <taxon>eudicotyledons</taxon>
        <taxon>Gunneridae</taxon>
        <taxon>Pentapetalae</taxon>
        <taxon>asterids</taxon>
        <taxon>lamiids</taxon>
        <taxon>Lamiales</taxon>
        <taxon>Scrophulariaceae</taxon>
        <taxon>Buddlejeae</taxon>
        <taxon>Buddleja</taxon>
    </lineage>
</organism>